<sequence>MTLLLIIGAFTTPADVSRPVSTQADENAETKVIPTNVGFDVDVSYSRYQFIPEPVR</sequence>
<accession>A0A7G6VW89</accession>
<name>A0A7G6VW89_9SPHN</name>
<protein>
    <submittedName>
        <fullName evidence="1">Uncharacterized protein</fullName>
    </submittedName>
</protein>
<organism evidence="1 2">
    <name type="scientific">Croceicoccus marinus</name>
    <dbReference type="NCBI Taxonomy" id="450378"/>
    <lineage>
        <taxon>Bacteria</taxon>
        <taxon>Pseudomonadati</taxon>
        <taxon>Pseudomonadota</taxon>
        <taxon>Alphaproteobacteria</taxon>
        <taxon>Sphingomonadales</taxon>
        <taxon>Erythrobacteraceae</taxon>
        <taxon>Croceicoccus</taxon>
    </lineage>
</organism>
<gene>
    <name evidence="1" type="ORF">H4O24_04990</name>
</gene>
<proteinExistence type="predicted"/>
<dbReference type="AlphaFoldDB" id="A0A7G6VW89"/>
<dbReference type="RefSeq" id="WP_185885046.1">
    <property type="nucleotide sequence ID" value="NZ_CP060052.1"/>
</dbReference>
<dbReference type="EMBL" id="CP060052">
    <property type="protein sequence ID" value="QNE06004.1"/>
    <property type="molecule type" value="Genomic_DNA"/>
</dbReference>
<evidence type="ECO:0000313" key="2">
    <source>
        <dbReference type="Proteomes" id="UP000515297"/>
    </source>
</evidence>
<reference evidence="1 2" key="1">
    <citation type="submission" date="2020-08" db="EMBL/GenBank/DDBJ databases">
        <authorList>
            <person name="Liu G."/>
            <person name="Sun C."/>
        </authorList>
    </citation>
    <scope>NUCLEOTIDE SEQUENCE [LARGE SCALE GENOMIC DNA]</scope>
    <source>
        <strain evidence="1 2">OT19</strain>
    </source>
</reference>
<dbReference type="Proteomes" id="UP000515297">
    <property type="component" value="Chromosome"/>
</dbReference>
<evidence type="ECO:0000313" key="1">
    <source>
        <dbReference type="EMBL" id="QNE06004.1"/>
    </source>
</evidence>